<name>A0AAV4TRR9_CAEEX</name>
<dbReference type="EMBL" id="BPLR01011604">
    <property type="protein sequence ID" value="GIY47627.1"/>
    <property type="molecule type" value="Genomic_DNA"/>
</dbReference>
<comment type="caution">
    <text evidence="2">The sequence shown here is derived from an EMBL/GenBank/DDBJ whole genome shotgun (WGS) entry which is preliminary data.</text>
</comment>
<keyword evidence="1" id="KW-0812">Transmembrane</keyword>
<keyword evidence="1" id="KW-1133">Transmembrane helix</keyword>
<reference evidence="2 3" key="1">
    <citation type="submission" date="2021-06" db="EMBL/GenBank/DDBJ databases">
        <title>Caerostris extrusa draft genome.</title>
        <authorList>
            <person name="Kono N."/>
            <person name="Arakawa K."/>
        </authorList>
    </citation>
    <scope>NUCLEOTIDE SEQUENCE [LARGE SCALE GENOMIC DNA]</scope>
</reference>
<feature type="transmembrane region" description="Helical" evidence="1">
    <location>
        <begin position="12"/>
        <end position="28"/>
    </location>
</feature>
<organism evidence="2 3">
    <name type="scientific">Caerostris extrusa</name>
    <name type="common">Bark spider</name>
    <name type="synonym">Caerostris bankana</name>
    <dbReference type="NCBI Taxonomy" id="172846"/>
    <lineage>
        <taxon>Eukaryota</taxon>
        <taxon>Metazoa</taxon>
        <taxon>Ecdysozoa</taxon>
        <taxon>Arthropoda</taxon>
        <taxon>Chelicerata</taxon>
        <taxon>Arachnida</taxon>
        <taxon>Araneae</taxon>
        <taxon>Araneomorphae</taxon>
        <taxon>Entelegynae</taxon>
        <taxon>Araneoidea</taxon>
        <taxon>Araneidae</taxon>
        <taxon>Caerostris</taxon>
    </lineage>
</organism>
<proteinExistence type="predicted"/>
<accession>A0AAV4TRR9</accession>
<sequence length="78" mass="9039">MPQGDLCLVFKAFYLFASLAMMNFHFVYHDVRSHAPSLDGSFPDESHTIVYFDNSESFHVQHHDGHSRVKLQSTSIFY</sequence>
<keyword evidence="1" id="KW-0472">Membrane</keyword>
<dbReference type="AlphaFoldDB" id="A0AAV4TRR9"/>
<evidence type="ECO:0000313" key="3">
    <source>
        <dbReference type="Proteomes" id="UP001054945"/>
    </source>
</evidence>
<protein>
    <submittedName>
        <fullName evidence="2">Uncharacterized protein</fullName>
    </submittedName>
</protein>
<keyword evidence="3" id="KW-1185">Reference proteome</keyword>
<gene>
    <name evidence="2" type="ORF">CEXT_558411</name>
</gene>
<evidence type="ECO:0000313" key="2">
    <source>
        <dbReference type="EMBL" id="GIY47627.1"/>
    </source>
</evidence>
<dbReference type="Proteomes" id="UP001054945">
    <property type="component" value="Unassembled WGS sequence"/>
</dbReference>
<evidence type="ECO:0000256" key="1">
    <source>
        <dbReference type="SAM" id="Phobius"/>
    </source>
</evidence>